<name>A0A4Q1DD65_9BACT</name>
<keyword evidence="2" id="KW-0378">Hydrolase</keyword>
<keyword evidence="1" id="KW-0479">Metal-binding</keyword>
<dbReference type="CDD" id="cd09988">
    <property type="entry name" value="Formimidoylglutamase"/>
    <property type="match status" value="1"/>
</dbReference>
<dbReference type="GO" id="GO:0046872">
    <property type="term" value="F:metal ion binding"/>
    <property type="evidence" value="ECO:0007669"/>
    <property type="project" value="UniProtKB-KW"/>
</dbReference>
<evidence type="ECO:0000256" key="2">
    <source>
        <dbReference type="ARBA" id="ARBA00022801"/>
    </source>
</evidence>
<dbReference type="EMBL" id="SDHZ01000001">
    <property type="protein sequence ID" value="RXK87432.1"/>
    <property type="molecule type" value="Genomic_DNA"/>
</dbReference>
<dbReference type="InterPro" id="IPR023696">
    <property type="entry name" value="Ureohydrolase_dom_sf"/>
</dbReference>
<sequence length="355" mass="39481">MMQHFKIYNRQDILAITRIRKFETKLGECVQVAEKGKTIEEVLKATNAPFVVLGVPEDIGVKANYGIGGADSAWLPFLRAFLNIQSNDFLQGQEVLILGHFDFYDIITIIENNAGSPDERIEAYRHAVKTIDDEVEHVVKLVAQHGKIPIVIGGGHNNAYPCIKGAAKGLYQAGILPLAQINVINLDAHADYRPAEGRHSGNPFRYAEDDGYLEKYCIVGLHENYLPQNSWMDLVNNPFFDLVTYEDIFLRGKYSFTEAVLHAANFTEGNRCGLELDLDSIESTLSSAVSPAGVSTLQARQYVHMAARETSPAYLHICEGATQLLDGRRSDSTGKLISYLVSDFVKAWENKETVL</sequence>
<evidence type="ECO:0000256" key="3">
    <source>
        <dbReference type="ARBA" id="ARBA00022808"/>
    </source>
</evidence>
<comment type="similarity">
    <text evidence="5">Belongs to the arginase family.</text>
</comment>
<dbReference type="PANTHER" id="PTHR11358:SF35">
    <property type="entry name" value="FORMIMIDOYLGLUTAMASE"/>
    <property type="match status" value="1"/>
</dbReference>
<evidence type="ECO:0000313" key="6">
    <source>
        <dbReference type="EMBL" id="RXK87432.1"/>
    </source>
</evidence>
<dbReference type="AlphaFoldDB" id="A0A4Q1DD65"/>
<dbReference type="Gene3D" id="3.40.800.10">
    <property type="entry name" value="Ureohydrolase domain"/>
    <property type="match status" value="1"/>
</dbReference>
<protein>
    <submittedName>
        <fullName evidence="6">Arginase</fullName>
    </submittedName>
</protein>
<dbReference type="PANTHER" id="PTHR11358">
    <property type="entry name" value="ARGINASE/AGMATINASE"/>
    <property type="match status" value="1"/>
</dbReference>
<dbReference type="PROSITE" id="PS51409">
    <property type="entry name" value="ARGINASE_2"/>
    <property type="match status" value="1"/>
</dbReference>
<gene>
    <name evidence="6" type="ORF">ESB13_04995</name>
</gene>
<evidence type="ECO:0000256" key="5">
    <source>
        <dbReference type="PROSITE-ProRule" id="PRU00742"/>
    </source>
</evidence>
<comment type="caution">
    <text evidence="6">The sequence shown here is derived from an EMBL/GenBank/DDBJ whole genome shotgun (WGS) entry which is preliminary data.</text>
</comment>
<dbReference type="InterPro" id="IPR006035">
    <property type="entry name" value="Ureohydrolase"/>
</dbReference>
<reference evidence="6 7" key="1">
    <citation type="submission" date="2019-01" db="EMBL/GenBank/DDBJ databases">
        <title>Filimonas sp. strain TTM-71.</title>
        <authorList>
            <person name="Chen W.-M."/>
        </authorList>
    </citation>
    <scope>NUCLEOTIDE SEQUENCE [LARGE SCALE GENOMIC DNA]</scope>
    <source>
        <strain evidence="6 7">TTM-71</strain>
    </source>
</reference>
<evidence type="ECO:0000256" key="4">
    <source>
        <dbReference type="ARBA" id="ARBA00023211"/>
    </source>
</evidence>
<accession>A0A4Q1DD65</accession>
<dbReference type="GO" id="GO:0033389">
    <property type="term" value="P:putrescine biosynthetic process from arginine, via agmatine"/>
    <property type="evidence" value="ECO:0007669"/>
    <property type="project" value="TreeGrafter"/>
</dbReference>
<dbReference type="Proteomes" id="UP000290545">
    <property type="component" value="Unassembled WGS sequence"/>
</dbReference>
<dbReference type="GO" id="GO:0006547">
    <property type="term" value="P:L-histidine metabolic process"/>
    <property type="evidence" value="ECO:0007669"/>
    <property type="project" value="UniProtKB-KW"/>
</dbReference>
<dbReference type="GO" id="GO:0008783">
    <property type="term" value="F:agmatinase activity"/>
    <property type="evidence" value="ECO:0007669"/>
    <property type="project" value="TreeGrafter"/>
</dbReference>
<dbReference type="OrthoDB" id="9788689at2"/>
<dbReference type="Pfam" id="PF00491">
    <property type="entry name" value="Arginase"/>
    <property type="match status" value="1"/>
</dbReference>
<evidence type="ECO:0000256" key="1">
    <source>
        <dbReference type="ARBA" id="ARBA00022723"/>
    </source>
</evidence>
<evidence type="ECO:0000313" key="7">
    <source>
        <dbReference type="Proteomes" id="UP000290545"/>
    </source>
</evidence>
<proteinExistence type="inferred from homology"/>
<keyword evidence="7" id="KW-1185">Reference proteome</keyword>
<keyword evidence="4" id="KW-0464">Manganese</keyword>
<keyword evidence="3" id="KW-0369">Histidine metabolism</keyword>
<dbReference type="SUPFAM" id="SSF52768">
    <property type="entry name" value="Arginase/deacetylase"/>
    <property type="match status" value="1"/>
</dbReference>
<organism evidence="6 7">
    <name type="scientific">Filimonas effusa</name>
    <dbReference type="NCBI Taxonomy" id="2508721"/>
    <lineage>
        <taxon>Bacteria</taxon>
        <taxon>Pseudomonadati</taxon>
        <taxon>Bacteroidota</taxon>
        <taxon>Chitinophagia</taxon>
        <taxon>Chitinophagales</taxon>
        <taxon>Chitinophagaceae</taxon>
        <taxon>Filimonas</taxon>
    </lineage>
</organism>